<dbReference type="InterPro" id="IPR053905">
    <property type="entry name" value="EF-G-like_DII"/>
</dbReference>
<dbReference type="InterPro" id="IPR014721">
    <property type="entry name" value="Ribsml_uS5_D2-typ_fold_subgr"/>
</dbReference>
<evidence type="ECO:0000259" key="9">
    <source>
        <dbReference type="PROSITE" id="PS51722"/>
    </source>
</evidence>
<dbReference type="EMBL" id="CP011129">
    <property type="protein sequence ID" value="ALN81988.1"/>
    <property type="molecule type" value="Genomic_DNA"/>
</dbReference>
<dbReference type="PANTHER" id="PTHR43261:SF1">
    <property type="entry name" value="RIBOSOME-RELEASING FACTOR 2, MITOCHONDRIAL"/>
    <property type="match status" value="1"/>
</dbReference>
<keyword evidence="11" id="KW-1185">Reference proteome</keyword>
<comment type="function">
    <text evidence="6">Catalyzes the GTP-dependent ribosomal translocation step during translation elongation. During this step, the ribosome changes from the pre-translocational (PRE) to the post-translocational (POST) state as the newly formed A-site-bound peptidyl-tRNA and P-site-bound deacylated tRNA move to the P and E sites, respectively. Catalyzes the coordinated movement of the two tRNA molecules, the mRNA and conformational changes in the ribosome.</text>
</comment>
<evidence type="ECO:0000256" key="1">
    <source>
        <dbReference type="ARBA" id="ARBA00005870"/>
    </source>
</evidence>
<evidence type="ECO:0000256" key="6">
    <source>
        <dbReference type="ARBA" id="ARBA00024731"/>
    </source>
</evidence>
<feature type="domain" description="Tr-type G" evidence="9">
    <location>
        <begin position="12"/>
        <end position="289"/>
    </location>
</feature>
<dbReference type="InterPro" id="IPR005225">
    <property type="entry name" value="Small_GTP-bd"/>
</dbReference>
<dbReference type="GO" id="GO:0032790">
    <property type="term" value="P:ribosome disassembly"/>
    <property type="evidence" value="ECO:0007669"/>
    <property type="project" value="TreeGrafter"/>
</dbReference>
<dbReference type="eggNOG" id="COG0480">
    <property type="taxonomic scope" value="Bacteria"/>
</dbReference>
<dbReference type="SMART" id="SM00838">
    <property type="entry name" value="EFG_C"/>
    <property type="match status" value="1"/>
</dbReference>
<dbReference type="Pfam" id="PF00009">
    <property type="entry name" value="GTP_EFTU"/>
    <property type="match status" value="1"/>
</dbReference>
<dbReference type="Proteomes" id="UP000060787">
    <property type="component" value="Chromosome"/>
</dbReference>
<dbReference type="Pfam" id="PF14492">
    <property type="entry name" value="EFG_III"/>
    <property type="match status" value="1"/>
</dbReference>
<evidence type="ECO:0000256" key="2">
    <source>
        <dbReference type="ARBA" id="ARBA00022741"/>
    </source>
</evidence>
<dbReference type="Gene3D" id="2.40.30.10">
    <property type="entry name" value="Translation factors"/>
    <property type="match status" value="1"/>
</dbReference>
<dbReference type="InterPro" id="IPR027417">
    <property type="entry name" value="P-loop_NTPase"/>
</dbReference>
<dbReference type="SUPFAM" id="SSF50447">
    <property type="entry name" value="Translation proteins"/>
    <property type="match status" value="1"/>
</dbReference>
<evidence type="ECO:0000256" key="4">
    <source>
        <dbReference type="ARBA" id="ARBA00022917"/>
    </source>
</evidence>
<dbReference type="CDD" id="cd03713">
    <property type="entry name" value="EFG_mtEFG_C"/>
    <property type="match status" value="1"/>
</dbReference>
<dbReference type="SUPFAM" id="SSF54980">
    <property type="entry name" value="EF-G C-terminal domain-like"/>
    <property type="match status" value="2"/>
</dbReference>
<keyword evidence="5" id="KW-0342">GTP-binding</keyword>
<dbReference type="InterPro" id="IPR035647">
    <property type="entry name" value="EFG_III/V"/>
</dbReference>
<evidence type="ECO:0000313" key="10">
    <source>
        <dbReference type="EMBL" id="ALN81988.1"/>
    </source>
</evidence>
<dbReference type="GO" id="GO:0003924">
    <property type="term" value="F:GTPase activity"/>
    <property type="evidence" value="ECO:0007669"/>
    <property type="project" value="InterPro"/>
</dbReference>
<dbReference type="InterPro" id="IPR009000">
    <property type="entry name" value="Transl_B-barrel_sf"/>
</dbReference>
<dbReference type="GO" id="GO:0003746">
    <property type="term" value="F:translation elongation factor activity"/>
    <property type="evidence" value="ECO:0007669"/>
    <property type="project" value="UniProtKB-UniRule"/>
</dbReference>
<dbReference type="FunFam" id="3.30.70.240:FF:000001">
    <property type="entry name" value="Elongation factor G"/>
    <property type="match status" value="1"/>
</dbReference>
<dbReference type="Gene3D" id="3.30.230.10">
    <property type="match status" value="1"/>
</dbReference>
<dbReference type="PROSITE" id="PS51722">
    <property type="entry name" value="G_TR_2"/>
    <property type="match status" value="1"/>
</dbReference>
<evidence type="ECO:0000256" key="7">
    <source>
        <dbReference type="NCBIfam" id="TIGR00484"/>
    </source>
</evidence>
<proteinExistence type="inferred from homology"/>
<dbReference type="InterPro" id="IPR000795">
    <property type="entry name" value="T_Tr_GTP-bd_dom"/>
</dbReference>
<dbReference type="InterPro" id="IPR005517">
    <property type="entry name" value="Transl_elong_EFG/EF2_IV"/>
</dbReference>
<dbReference type="SUPFAM" id="SSF54211">
    <property type="entry name" value="Ribosomal protein S5 domain 2-like"/>
    <property type="match status" value="1"/>
</dbReference>
<dbReference type="InterPro" id="IPR020568">
    <property type="entry name" value="Ribosomal_Su5_D2-typ_SF"/>
</dbReference>
<dbReference type="PANTHER" id="PTHR43261">
    <property type="entry name" value="TRANSLATION ELONGATION FACTOR G-RELATED"/>
    <property type="match status" value="1"/>
</dbReference>
<keyword evidence="3 10" id="KW-0251">Elongation factor</keyword>
<dbReference type="InterPro" id="IPR031157">
    <property type="entry name" value="G_TR_CS"/>
</dbReference>
<dbReference type="GO" id="GO:0005525">
    <property type="term" value="F:GTP binding"/>
    <property type="evidence" value="ECO:0007669"/>
    <property type="project" value="UniProtKB-UniRule"/>
</dbReference>
<dbReference type="NCBIfam" id="TIGR00484">
    <property type="entry name" value="EF-G"/>
    <property type="match status" value="1"/>
</dbReference>
<dbReference type="PATRIC" id="fig|84531.8.peg.3882"/>
<dbReference type="SUPFAM" id="SSF52540">
    <property type="entry name" value="P-loop containing nucleoside triphosphate hydrolases"/>
    <property type="match status" value="1"/>
</dbReference>
<feature type="region of interest" description="Disordered" evidence="8">
    <location>
        <begin position="485"/>
        <end position="504"/>
    </location>
</feature>
<dbReference type="Pfam" id="PF03764">
    <property type="entry name" value="EFG_IV"/>
    <property type="match status" value="1"/>
</dbReference>
<evidence type="ECO:0000256" key="3">
    <source>
        <dbReference type="ARBA" id="ARBA00022768"/>
    </source>
</evidence>
<dbReference type="NCBIfam" id="TIGR00231">
    <property type="entry name" value="small_GTP"/>
    <property type="match status" value="1"/>
</dbReference>
<dbReference type="GO" id="GO:0097216">
    <property type="term" value="F:guanosine tetraphosphate binding"/>
    <property type="evidence" value="ECO:0007669"/>
    <property type="project" value="UniProtKB-ARBA"/>
</dbReference>
<dbReference type="FunFam" id="3.40.50.300:FF:000029">
    <property type="entry name" value="Elongation factor G"/>
    <property type="match status" value="1"/>
</dbReference>
<dbReference type="Gene3D" id="3.30.70.240">
    <property type="match status" value="1"/>
</dbReference>
<dbReference type="CDD" id="cd01886">
    <property type="entry name" value="EF-G"/>
    <property type="match status" value="1"/>
</dbReference>
<gene>
    <name evidence="10" type="primary">fusA</name>
    <name evidence="10" type="ORF">LA76x_3866</name>
</gene>
<dbReference type="NCBIfam" id="NF009381">
    <property type="entry name" value="PRK12740.1-5"/>
    <property type="match status" value="1"/>
</dbReference>
<dbReference type="RefSeq" id="WP_057918875.1">
    <property type="nucleotide sequence ID" value="NZ_CP011129.1"/>
</dbReference>
<dbReference type="Pfam" id="PF22042">
    <property type="entry name" value="EF-G_D2"/>
    <property type="match status" value="1"/>
</dbReference>
<dbReference type="InterPro" id="IPR035649">
    <property type="entry name" value="EFG_V"/>
</dbReference>
<dbReference type="InterPro" id="IPR000640">
    <property type="entry name" value="EFG_V-like"/>
</dbReference>
<dbReference type="Pfam" id="PF00679">
    <property type="entry name" value="EFG_C"/>
    <property type="match status" value="1"/>
</dbReference>
<reference evidence="10 11" key="1">
    <citation type="journal article" date="2015" name="BMC Genomics">
        <title>Comparative genomics and metabolic profiling of the genus Lysobacter.</title>
        <authorList>
            <person name="de Bruijn I."/>
            <person name="Cheng X."/>
            <person name="de Jager V."/>
            <person name="Exposito R.G."/>
            <person name="Watrous J."/>
            <person name="Patel N."/>
            <person name="Postma J."/>
            <person name="Dorrestein P.C."/>
            <person name="Kobayashi D."/>
            <person name="Raaijmakers J.M."/>
        </authorList>
    </citation>
    <scope>NUCLEOTIDE SEQUENCE [LARGE SCALE GENOMIC DNA]</scope>
    <source>
        <strain evidence="10 11">76</strain>
    </source>
</reference>
<accession>A0A0S2FEM2</accession>
<evidence type="ECO:0000313" key="11">
    <source>
        <dbReference type="Proteomes" id="UP000060787"/>
    </source>
</evidence>
<dbReference type="KEGG" id="lab:LA76x_3866"/>
<evidence type="ECO:0000256" key="5">
    <source>
        <dbReference type="ARBA" id="ARBA00023134"/>
    </source>
</evidence>
<dbReference type="Gene3D" id="3.40.50.300">
    <property type="entry name" value="P-loop containing nucleotide triphosphate hydrolases"/>
    <property type="match status" value="1"/>
</dbReference>
<dbReference type="CDD" id="cd16262">
    <property type="entry name" value="EFG_III"/>
    <property type="match status" value="1"/>
</dbReference>
<dbReference type="FunFam" id="3.30.70.870:FF:000002">
    <property type="entry name" value="Translation elongation factor 2"/>
    <property type="match status" value="1"/>
</dbReference>
<dbReference type="InterPro" id="IPR041095">
    <property type="entry name" value="EFG_II"/>
</dbReference>
<keyword evidence="2" id="KW-0547">Nucleotide-binding</keyword>
<keyword evidence="4" id="KW-0648">Protein biosynthesis</keyword>
<dbReference type="PRINTS" id="PR00315">
    <property type="entry name" value="ELONGATNFCT"/>
</dbReference>
<dbReference type="InterPro" id="IPR004540">
    <property type="entry name" value="Transl_elong_EFG/EF2"/>
</dbReference>
<dbReference type="Gene3D" id="3.30.70.870">
    <property type="entry name" value="Elongation Factor G (Translational Gtpase), domain 3"/>
    <property type="match status" value="1"/>
</dbReference>
<dbReference type="STRING" id="84531.LA76x_3866"/>
<dbReference type="SMART" id="SM00889">
    <property type="entry name" value="EFG_IV"/>
    <property type="match status" value="1"/>
</dbReference>
<dbReference type="InterPro" id="IPR009022">
    <property type="entry name" value="EFG_III"/>
</dbReference>
<sequence>MNTTLRSVSTPSRWRNLGIIAHVDAGKTTLTERLLWKTGAIHRVGEVHDGAATTDYTEIEQRRGITIGAAAVQTFWTPQDQAEHRLTIIDTPGHIDFAIEVERSLRVLDGAVAVFSAVDGVQPQSETVWRQARRHGVPLIAFVNKMDRVGASFDLVLAQMRDKLDAMPWPIGWPLGAESELRGWVDLVDRSVVLWDDAGASLRRAWSDEEDAEYAPLRNRLVEQIADHDDELAEAFLDARAIDAALLKAALRRATLKGAGTPVLAGSAFKNKGVETLLDAIVDYLPSPLDRPAVQAESDAGEVTLAADAAGPLSGLLFKIVHQEHGALSFIRLYSGTLRVGDTVWASGRGRAQRVGRLQVVQANRGQDVEVAYAGEIVAVAGWKDAVSGESLSGVERKLVLDSIQAQPAVLSWRLTAGKASDLIRLGQGLASLAQEDPSFRVGTDAETGETLVWGMGELHLDVMVERLREEWSVEVRTGSPRVAYQETPSKPVSGVEGKLSKQNGGSGQFARVVIDVTPRSDGQFEFVDRTSGGVVPRNFVAATEKGLRAALAEGPRGYPVVGLSVSLVDGETHAVDSSELAFQRAASDALKTALALAGTTLLEPVMALVVDTPAGNVGDVVGDLQRRSGRVLSIEDKGSRTDVTARAPLAQLSGYTTTLRSLTQGRASASMVFDSYEEARSAPKAA</sequence>
<dbReference type="AlphaFoldDB" id="A0A0S2FEM2"/>
<protein>
    <recommendedName>
        <fullName evidence="7">Elongation factor G</fullName>
    </recommendedName>
</protein>
<evidence type="ECO:0000256" key="8">
    <source>
        <dbReference type="SAM" id="MobiDB-lite"/>
    </source>
</evidence>
<dbReference type="PROSITE" id="PS00301">
    <property type="entry name" value="G_TR_1"/>
    <property type="match status" value="1"/>
</dbReference>
<comment type="similarity">
    <text evidence="1">Belongs to the TRAFAC class translation factor GTPase superfamily. Classic translation factor GTPase family. EF-G/EF-2 subfamily.</text>
</comment>
<name>A0A0S2FEM2_LYSAN</name>
<organism evidence="10 11">
    <name type="scientific">Lysobacter antibioticus</name>
    <dbReference type="NCBI Taxonomy" id="84531"/>
    <lineage>
        <taxon>Bacteria</taxon>
        <taxon>Pseudomonadati</taxon>
        <taxon>Pseudomonadota</taxon>
        <taxon>Gammaproteobacteria</taxon>
        <taxon>Lysobacterales</taxon>
        <taxon>Lysobacteraceae</taxon>
        <taxon>Lysobacter</taxon>
    </lineage>
</organism>